<name>A0ABT7CV32_9BACT</name>
<keyword evidence="7" id="KW-0732">Signal</keyword>
<protein>
    <submittedName>
        <fullName evidence="8">MmpS family transport accessory protein</fullName>
    </submittedName>
</protein>
<dbReference type="InterPro" id="IPR008693">
    <property type="entry name" value="MmpS"/>
</dbReference>
<keyword evidence="6" id="KW-0472">Membrane</keyword>
<reference evidence="8 9" key="1">
    <citation type="submission" date="2023-05" db="EMBL/GenBank/DDBJ databases">
        <authorList>
            <person name="Zhang X."/>
        </authorList>
    </citation>
    <scope>NUCLEOTIDE SEQUENCE [LARGE SCALE GENOMIC DNA]</scope>
    <source>
        <strain evidence="8 9">DM2B3-1</strain>
    </source>
</reference>
<keyword evidence="9" id="KW-1185">Reference proteome</keyword>
<sequence>MRQITSIKSLSAILFLSLVLTFASCDKSSDPDVESREVTYEITGSYTGEVMVLYTNETGQTQTINNVSLPWTKKIKVANNVPAVTFTAATNSSKPDQAGKIATAKLHIGTEVKESVNQTADKNGFFQFGALSFTY</sequence>
<proteinExistence type="inferred from homology"/>
<dbReference type="Proteomes" id="UP001228581">
    <property type="component" value="Unassembled WGS sequence"/>
</dbReference>
<evidence type="ECO:0000256" key="3">
    <source>
        <dbReference type="ARBA" id="ARBA00022475"/>
    </source>
</evidence>
<comment type="similarity">
    <text evidence="2">Belongs to the MmpS family.</text>
</comment>
<dbReference type="PROSITE" id="PS51257">
    <property type="entry name" value="PROKAR_LIPOPROTEIN"/>
    <property type="match status" value="1"/>
</dbReference>
<keyword evidence="3" id="KW-1003">Cell membrane</keyword>
<gene>
    <name evidence="8" type="ORF">QNI19_32030</name>
</gene>
<keyword evidence="4" id="KW-0812">Transmembrane</keyword>
<dbReference type="EMBL" id="JASJOT010000034">
    <property type="protein sequence ID" value="MDJ1497612.1"/>
    <property type="molecule type" value="Genomic_DNA"/>
</dbReference>
<accession>A0ABT7CV32</accession>
<feature type="chain" id="PRO_5045172430" evidence="7">
    <location>
        <begin position="24"/>
        <end position="135"/>
    </location>
</feature>
<evidence type="ECO:0000256" key="4">
    <source>
        <dbReference type="ARBA" id="ARBA00022692"/>
    </source>
</evidence>
<feature type="signal peptide" evidence="7">
    <location>
        <begin position="1"/>
        <end position="23"/>
    </location>
</feature>
<comment type="caution">
    <text evidence="8">The sequence shown here is derived from an EMBL/GenBank/DDBJ whole genome shotgun (WGS) entry which is preliminary data.</text>
</comment>
<keyword evidence="5" id="KW-1133">Transmembrane helix</keyword>
<dbReference type="InterPro" id="IPR038468">
    <property type="entry name" value="MmpS_C"/>
</dbReference>
<comment type="subcellular location">
    <subcellularLocation>
        <location evidence="1">Cell membrane</location>
    </subcellularLocation>
</comment>
<evidence type="ECO:0000256" key="2">
    <source>
        <dbReference type="ARBA" id="ARBA00007531"/>
    </source>
</evidence>
<evidence type="ECO:0000256" key="6">
    <source>
        <dbReference type="ARBA" id="ARBA00023136"/>
    </source>
</evidence>
<evidence type="ECO:0000313" key="8">
    <source>
        <dbReference type="EMBL" id="MDJ1497612.1"/>
    </source>
</evidence>
<organism evidence="8 9">
    <name type="scientific">Xanthocytophaga flava</name>
    <dbReference type="NCBI Taxonomy" id="3048013"/>
    <lineage>
        <taxon>Bacteria</taxon>
        <taxon>Pseudomonadati</taxon>
        <taxon>Bacteroidota</taxon>
        <taxon>Cytophagia</taxon>
        <taxon>Cytophagales</taxon>
        <taxon>Rhodocytophagaceae</taxon>
        <taxon>Xanthocytophaga</taxon>
    </lineage>
</organism>
<evidence type="ECO:0000256" key="5">
    <source>
        <dbReference type="ARBA" id="ARBA00022989"/>
    </source>
</evidence>
<evidence type="ECO:0000256" key="1">
    <source>
        <dbReference type="ARBA" id="ARBA00004236"/>
    </source>
</evidence>
<dbReference type="RefSeq" id="WP_314003314.1">
    <property type="nucleotide sequence ID" value="NZ_JASJOT010000034.1"/>
</dbReference>
<evidence type="ECO:0000256" key="7">
    <source>
        <dbReference type="SAM" id="SignalP"/>
    </source>
</evidence>
<evidence type="ECO:0000313" key="9">
    <source>
        <dbReference type="Proteomes" id="UP001228581"/>
    </source>
</evidence>
<dbReference type="Pfam" id="PF05423">
    <property type="entry name" value="Mycobact_memb"/>
    <property type="match status" value="1"/>
</dbReference>
<dbReference type="Gene3D" id="2.60.40.2880">
    <property type="entry name" value="MmpS1-5, C-terminal soluble domain"/>
    <property type="match status" value="1"/>
</dbReference>